<keyword evidence="2" id="KW-1185">Reference proteome</keyword>
<evidence type="ECO:0000313" key="1">
    <source>
        <dbReference type="EMBL" id="MFC5290366.1"/>
    </source>
</evidence>
<gene>
    <name evidence="1" type="ORF">ACFPM7_25215</name>
</gene>
<dbReference type="Proteomes" id="UP001596157">
    <property type="component" value="Unassembled WGS sequence"/>
</dbReference>
<reference evidence="2" key="1">
    <citation type="journal article" date="2019" name="Int. J. Syst. Evol. Microbiol.">
        <title>The Global Catalogue of Microorganisms (GCM) 10K type strain sequencing project: providing services to taxonomists for standard genome sequencing and annotation.</title>
        <authorList>
            <consortium name="The Broad Institute Genomics Platform"/>
            <consortium name="The Broad Institute Genome Sequencing Center for Infectious Disease"/>
            <person name="Wu L."/>
            <person name="Ma J."/>
        </authorList>
    </citation>
    <scope>NUCLEOTIDE SEQUENCE [LARGE SCALE GENOMIC DNA]</scope>
    <source>
        <strain evidence="2">CCUG 59778</strain>
    </source>
</reference>
<name>A0ABW0EUD0_9PSEU</name>
<dbReference type="RefSeq" id="WP_378250255.1">
    <property type="nucleotide sequence ID" value="NZ_JBHSKF010000016.1"/>
</dbReference>
<protein>
    <submittedName>
        <fullName evidence="1">Uncharacterized protein</fullName>
    </submittedName>
</protein>
<accession>A0ABW0EUD0</accession>
<organism evidence="1 2">
    <name type="scientific">Actinokineospora guangxiensis</name>
    <dbReference type="NCBI Taxonomy" id="1490288"/>
    <lineage>
        <taxon>Bacteria</taxon>
        <taxon>Bacillati</taxon>
        <taxon>Actinomycetota</taxon>
        <taxon>Actinomycetes</taxon>
        <taxon>Pseudonocardiales</taxon>
        <taxon>Pseudonocardiaceae</taxon>
        <taxon>Actinokineospora</taxon>
    </lineage>
</organism>
<comment type="caution">
    <text evidence="1">The sequence shown here is derived from an EMBL/GenBank/DDBJ whole genome shotgun (WGS) entry which is preliminary data.</text>
</comment>
<sequence>MARWDFDVRDPDKVIATAIARLVAKGYEPDDAADHVKDVEQALLMLHELDGWEPEYEAIGLEFAGSVASGRAIKKTIEDGDDEDF</sequence>
<dbReference type="EMBL" id="JBHSKF010000016">
    <property type="protein sequence ID" value="MFC5290366.1"/>
    <property type="molecule type" value="Genomic_DNA"/>
</dbReference>
<proteinExistence type="predicted"/>
<evidence type="ECO:0000313" key="2">
    <source>
        <dbReference type="Proteomes" id="UP001596157"/>
    </source>
</evidence>